<reference evidence="1" key="1">
    <citation type="journal article" date="2019" name="Philos. Trans. R. Soc. Lond., B, Biol. Sci.">
        <title>Targeted metagenomic recovery of four divergent viruses reveals shared and distinctive characteristics of giant viruses of marine eukaryotes.</title>
        <authorList>
            <person name="Needham D.M."/>
            <person name="Poirier C."/>
            <person name="Hehenberger E."/>
            <person name="Jimenez V."/>
            <person name="Swalwell J.E."/>
            <person name="Santoro A.E."/>
            <person name="Worden A.Z."/>
        </authorList>
    </citation>
    <scope>NUCLEOTIDE SEQUENCE</scope>
    <source>
        <strain evidence="1">OPacV-421</strain>
    </source>
</reference>
<sequence>MVIHEKILNGIKLTNYTFIEPPVVVGGLALEYHKVRSTGHDYDYIVSNTDWQNLKKLHPEKINLFGGKDEKEIDATINLRDVEVDLIKTLYQHNYNDLSKGSINYKSYKIISLEQILFLKTLDAVTEKTPKSINDQKLIVDHIVKNKYGKKEEET</sequence>
<proteinExistence type="predicted"/>
<dbReference type="EMBL" id="MN448299">
    <property type="protein sequence ID" value="QFG75133.1"/>
    <property type="molecule type" value="Genomic_DNA"/>
</dbReference>
<evidence type="ECO:0000313" key="1">
    <source>
        <dbReference type="EMBL" id="QFG75133.1"/>
    </source>
</evidence>
<protein>
    <submittedName>
        <fullName evidence="1">Uncharacterized protein</fullName>
    </submittedName>
</protein>
<organism evidence="1">
    <name type="scientific">Megaviridae environmental sample</name>
    <dbReference type="NCBI Taxonomy" id="1737588"/>
    <lineage>
        <taxon>Viruses</taxon>
        <taxon>Varidnaviria</taxon>
        <taxon>Bamfordvirae</taxon>
        <taxon>Nucleocytoviricota</taxon>
        <taxon>Megaviricetes</taxon>
        <taxon>Imitervirales</taxon>
        <taxon>Mimiviridae</taxon>
        <taxon>environmental samples</taxon>
    </lineage>
</organism>
<accession>A0A5J6VM99</accession>
<name>A0A5J6VM99_9VIRU</name>